<name>A0A482X6C0_LAOST</name>
<protein>
    <submittedName>
        <fullName evidence="1">Uncharacterized protein</fullName>
    </submittedName>
</protein>
<comment type="caution">
    <text evidence="1">The sequence shown here is derived from an EMBL/GenBank/DDBJ whole genome shotgun (WGS) entry which is preliminary data.</text>
</comment>
<keyword evidence="2" id="KW-1185">Reference proteome</keyword>
<reference evidence="1 2" key="1">
    <citation type="journal article" date="2017" name="Gigascience">
        <title>Genome sequence of the small brown planthopper, Laodelphax striatellus.</title>
        <authorList>
            <person name="Zhu J."/>
            <person name="Jiang F."/>
            <person name="Wang X."/>
            <person name="Yang P."/>
            <person name="Bao Y."/>
            <person name="Zhao W."/>
            <person name="Wang W."/>
            <person name="Lu H."/>
            <person name="Wang Q."/>
            <person name="Cui N."/>
            <person name="Li J."/>
            <person name="Chen X."/>
            <person name="Luo L."/>
            <person name="Yu J."/>
            <person name="Kang L."/>
            <person name="Cui F."/>
        </authorList>
    </citation>
    <scope>NUCLEOTIDE SEQUENCE [LARGE SCALE GENOMIC DNA]</scope>
    <source>
        <strain evidence="1">Lst14</strain>
    </source>
</reference>
<proteinExistence type="predicted"/>
<organism evidence="1 2">
    <name type="scientific">Laodelphax striatellus</name>
    <name type="common">Small brown planthopper</name>
    <name type="synonym">Delphax striatella</name>
    <dbReference type="NCBI Taxonomy" id="195883"/>
    <lineage>
        <taxon>Eukaryota</taxon>
        <taxon>Metazoa</taxon>
        <taxon>Ecdysozoa</taxon>
        <taxon>Arthropoda</taxon>
        <taxon>Hexapoda</taxon>
        <taxon>Insecta</taxon>
        <taxon>Pterygota</taxon>
        <taxon>Neoptera</taxon>
        <taxon>Paraneoptera</taxon>
        <taxon>Hemiptera</taxon>
        <taxon>Auchenorrhyncha</taxon>
        <taxon>Fulgoroidea</taxon>
        <taxon>Delphacidae</taxon>
        <taxon>Criomorphinae</taxon>
        <taxon>Laodelphax</taxon>
    </lineage>
</organism>
<dbReference type="InParanoid" id="A0A482X6C0"/>
<dbReference type="AlphaFoldDB" id="A0A482X6C0"/>
<gene>
    <name evidence="1" type="ORF">LSTR_LSTR000038</name>
</gene>
<sequence length="128" mass="14326">MGTGTSFGVRVTPIVARLDVRSSKWPWKRSVFGDDDLLDHFLVFGNRQAVVTVLMMLFGRSSRARHMHTLRKISRHLPLPSSSFHISLASKNVEAGGSKLDEHHSYIQGTNSGFYPFSVGPHTPHKRS</sequence>
<evidence type="ECO:0000313" key="1">
    <source>
        <dbReference type="EMBL" id="RZF41324.1"/>
    </source>
</evidence>
<accession>A0A482X6C0</accession>
<dbReference type="Proteomes" id="UP000291343">
    <property type="component" value="Unassembled WGS sequence"/>
</dbReference>
<dbReference type="EMBL" id="QKKF02016774">
    <property type="protein sequence ID" value="RZF41324.1"/>
    <property type="molecule type" value="Genomic_DNA"/>
</dbReference>
<evidence type="ECO:0000313" key="2">
    <source>
        <dbReference type="Proteomes" id="UP000291343"/>
    </source>
</evidence>